<protein>
    <submittedName>
        <fullName evidence="2">Uncharacterized protein</fullName>
    </submittedName>
</protein>
<reference evidence="2" key="1">
    <citation type="journal article" date="2022" name="bioRxiv">
        <title>Sequencing and chromosome-scale assembly of the giantPleurodeles waltlgenome.</title>
        <authorList>
            <person name="Brown T."/>
            <person name="Elewa A."/>
            <person name="Iarovenko S."/>
            <person name="Subramanian E."/>
            <person name="Araus A.J."/>
            <person name="Petzold A."/>
            <person name="Susuki M."/>
            <person name="Suzuki K.-i.T."/>
            <person name="Hayashi T."/>
            <person name="Toyoda A."/>
            <person name="Oliveira C."/>
            <person name="Osipova E."/>
            <person name="Leigh N.D."/>
            <person name="Simon A."/>
            <person name="Yun M.H."/>
        </authorList>
    </citation>
    <scope>NUCLEOTIDE SEQUENCE</scope>
    <source>
        <strain evidence="2">20211129_DDA</strain>
        <tissue evidence="2">Liver</tissue>
    </source>
</reference>
<keyword evidence="3" id="KW-1185">Reference proteome</keyword>
<gene>
    <name evidence="2" type="ORF">NDU88_007328</name>
</gene>
<comment type="caution">
    <text evidence="2">The sequence shown here is derived from an EMBL/GenBank/DDBJ whole genome shotgun (WGS) entry which is preliminary data.</text>
</comment>
<name>A0AAV7VT81_PLEWA</name>
<sequence>MFTRRRKNKKQTLFILYKQTFIHPNKMSRLMNDSLGVIFLQEVEIASFVRPGVLPTQAKLKDSAAAAGNGRRGLDPVNGQGDLR</sequence>
<feature type="region of interest" description="Disordered" evidence="1">
    <location>
        <begin position="62"/>
        <end position="84"/>
    </location>
</feature>
<dbReference type="EMBL" id="JANPWB010000003">
    <property type="protein sequence ID" value="KAJ1203543.1"/>
    <property type="molecule type" value="Genomic_DNA"/>
</dbReference>
<proteinExistence type="predicted"/>
<organism evidence="2 3">
    <name type="scientific">Pleurodeles waltl</name>
    <name type="common">Iberian ribbed newt</name>
    <dbReference type="NCBI Taxonomy" id="8319"/>
    <lineage>
        <taxon>Eukaryota</taxon>
        <taxon>Metazoa</taxon>
        <taxon>Chordata</taxon>
        <taxon>Craniata</taxon>
        <taxon>Vertebrata</taxon>
        <taxon>Euteleostomi</taxon>
        <taxon>Amphibia</taxon>
        <taxon>Batrachia</taxon>
        <taxon>Caudata</taxon>
        <taxon>Salamandroidea</taxon>
        <taxon>Salamandridae</taxon>
        <taxon>Pleurodelinae</taxon>
        <taxon>Pleurodeles</taxon>
    </lineage>
</organism>
<evidence type="ECO:0000313" key="3">
    <source>
        <dbReference type="Proteomes" id="UP001066276"/>
    </source>
</evidence>
<dbReference type="Proteomes" id="UP001066276">
    <property type="component" value="Chromosome 2_1"/>
</dbReference>
<evidence type="ECO:0000313" key="2">
    <source>
        <dbReference type="EMBL" id="KAJ1203543.1"/>
    </source>
</evidence>
<accession>A0AAV7VT81</accession>
<evidence type="ECO:0000256" key="1">
    <source>
        <dbReference type="SAM" id="MobiDB-lite"/>
    </source>
</evidence>
<dbReference type="AlphaFoldDB" id="A0AAV7VT81"/>